<dbReference type="GeneID" id="17084880"/>
<dbReference type="STRING" id="130081.M2XQK6"/>
<protein>
    <submittedName>
        <fullName evidence="1">Tyrosine specific protein phosphatase family protein</fullName>
    </submittedName>
</protein>
<dbReference type="Pfam" id="PF03162">
    <property type="entry name" value="Y_phosphatase2"/>
    <property type="match status" value="1"/>
</dbReference>
<dbReference type="OrthoDB" id="6375174at2759"/>
<dbReference type="RefSeq" id="XP_005702408.1">
    <property type="nucleotide sequence ID" value="XM_005702351.1"/>
</dbReference>
<dbReference type="KEGG" id="gsl:Gasu_64510"/>
<gene>
    <name evidence="1" type="ORF">Gasu_64510</name>
</gene>
<dbReference type="PANTHER" id="PTHR31126:SF14">
    <property type="entry name" value="TYROSINE-PROTEIN PHOSPHATASE OCA6-RELATED"/>
    <property type="match status" value="1"/>
</dbReference>
<dbReference type="Gene3D" id="3.90.190.10">
    <property type="entry name" value="Protein tyrosine phosphatase superfamily"/>
    <property type="match status" value="1"/>
</dbReference>
<organism evidence="1 2">
    <name type="scientific">Galdieria sulphuraria</name>
    <name type="common">Red alga</name>
    <dbReference type="NCBI Taxonomy" id="130081"/>
    <lineage>
        <taxon>Eukaryota</taxon>
        <taxon>Rhodophyta</taxon>
        <taxon>Bangiophyceae</taxon>
        <taxon>Galdieriales</taxon>
        <taxon>Galdieriaceae</taxon>
        <taxon>Galdieria</taxon>
    </lineage>
</organism>
<dbReference type="Proteomes" id="UP000030680">
    <property type="component" value="Unassembled WGS sequence"/>
</dbReference>
<name>M2XQK6_GALSU</name>
<dbReference type="EMBL" id="KB454738">
    <property type="protein sequence ID" value="EME25888.1"/>
    <property type="molecule type" value="Genomic_DNA"/>
</dbReference>
<accession>M2XQK6</accession>
<dbReference type="FunFam" id="3.90.190.10:FF:000084">
    <property type="entry name" value="Tyrosine phospatase-like protein"/>
    <property type="match status" value="1"/>
</dbReference>
<dbReference type="InterPro" id="IPR004861">
    <property type="entry name" value="Siw14-like"/>
</dbReference>
<evidence type="ECO:0000313" key="2">
    <source>
        <dbReference type="Proteomes" id="UP000030680"/>
    </source>
</evidence>
<dbReference type="PANTHER" id="PTHR31126">
    <property type="entry name" value="TYROSINE-PROTEIN PHOSPHATASE"/>
    <property type="match status" value="1"/>
</dbReference>
<reference evidence="2" key="1">
    <citation type="journal article" date="2013" name="Science">
        <title>Gene transfer from bacteria and archaea facilitated evolution of an extremophilic eukaryote.</title>
        <authorList>
            <person name="Schonknecht G."/>
            <person name="Chen W.H."/>
            <person name="Ternes C.M."/>
            <person name="Barbier G.G."/>
            <person name="Shrestha R.P."/>
            <person name="Stanke M."/>
            <person name="Brautigam A."/>
            <person name="Baker B.J."/>
            <person name="Banfield J.F."/>
            <person name="Garavito R.M."/>
            <person name="Carr K."/>
            <person name="Wilkerson C."/>
            <person name="Rensing S.A."/>
            <person name="Gagneul D."/>
            <person name="Dickenson N.E."/>
            <person name="Oesterhelt C."/>
            <person name="Lercher M.J."/>
            <person name="Weber A.P."/>
        </authorList>
    </citation>
    <scope>NUCLEOTIDE SEQUENCE [LARGE SCALE GENOMIC DNA]</scope>
    <source>
        <strain evidence="2">074W</strain>
    </source>
</reference>
<dbReference type="eggNOG" id="KOG1572">
    <property type="taxonomic scope" value="Eukaryota"/>
</dbReference>
<sequence>MFQPPALIPPFRFARVEDGLFRGAYPSLKNFRFLKRLHLRTIVSLLPCAPSEDLKEFCLHENIRLIFIHVEKFEENVTFTPQLVAKIVTILGDRNKLPLFIHCLDGGHNTGLVVMTLRLLQGWNMSVIFTEFCRYVKTGEISREESQFLESFNEDIELPPTPASFLSYRLQIGRSGTFRGRTKMQSDSSFTNKRTESQLNSMGVKATVEEGNFRREIVKNVTKESGRMSDICDNELHRTPHIVPAEEEPMKLFSGLEKSKDNKVHMMNDKEEEVWRILESKLNDIDEEKEELRELEHAALDSLSSCSEQSREAVHIEKDREDEYSLQNVISSYHYSNKSLSGQETSSRFARSRSLDDIHLRYSKPFLPHRTEIRNVLKANPRRKGHSVMLEALALDNYGRPKSN</sequence>
<dbReference type="SUPFAM" id="SSF52799">
    <property type="entry name" value="(Phosphotyrosine protein) phosphatases II"/>
    <property type="match status" value="1"/>
</dbReference>
<evidence type="ECO:0000313" key="1">
    <source>
        <dbReference type="EMBL" id="EME25888.1"/>
    </source>
</evidence>
<dbReference type="Gramene" id="EME25888">
    <property type="protein sequence ID" value="EME25888"/>
    <property type="gene ID" value="Gasu_64510"/>
</dbReference>
<proteinExistence type="predicted"/>
<keyword evidence="2" id="KW-1185">Reference proteome</keyword>
<dbReference type="GO" id="GO:0016791">
    <property type="term" value="F:phosphatase activity"/>
    <property type="evidence" value="ECO:0007669"/>
    <property type="project" value="TreeGrafter"/>
</dbReference>
<dbReference type="InterPro" id="IPR029021">
    <property type="entry name" value="Prot-tyrosine_phosphatase-like"/>
</dbReference>
<dbReference type="AlphaFoldDB" id="M2XQK6"/>